<evidence type="ECO:0000256" key="1">
    <source>
        <dbReference type="SAM" id="MobiDB-lite"/>
    </source>
</evidence>
<proteinExistence type="predicted"/>
<evidence type="ECO:0000256" key="2">
    <source>
        <dbReference type="SAM" id="Phobius"/>
    </source>
</evidence>
<name>A0AAP0NNG4_LIQFO</name>
<feature type="transmembrane region" description="Helical" evidence="2">
    <location>
        <begin position="80"/>
        <end position="103"/>
    </location>
</feature>
<reference evidence="4 5" key="1">
    <citation type="journal article" date="2024" name="Plant J.">
        <title>Genome sequences and population genomics reveal climatic adaptation and genomic divergence between two closely related sweetgum species.</title>
        <authorList>
            <person name="Xu W.Q."/>
            <person name="Ren C.Q."/>
            <person name="Zhang X.Y."/>
            <person name="Comes H.P."/>
            <person name="Liu X.H."/>
            <person name="Li Y.G."/>
            <person name="Kettle C.J."/>
            <person name="Jalonen R."/>
            <person name="Gaisberger H."/>
            <person name="Ma Y.Z."/>
            <person name="Qiu Y.X."/>
        </authorList>
    </citation>
    <scope>NUCLEOTIDE SEQUENCE [LARGE SCALE GENOMIC DNA]</scope>
    <source>
        <strain evidence="4">Hangzhou</strain>
    </source>
</reference>
<dbReference type="Pfam" id="PF13962">
    <property type="entry name" value="PGG"/>
    <property type="match status" value="1"/>
</dbReference>
<dbReference type="AlphaFoldDB" id="A0AAP0NNG4"/>
<dbReference type="EMBL" id="JBBPBK010000012">
    <property type="protein sequence ID" value="KAK9273289.1"/>
    <property type="molecule type" value="Genomic_DNA"/>
</dbReference>
<evidence type="ECO:0000313" key="4">
    <source>
        <dbReference type="EMBL" id="KAK9273289.1"/>
    </source>
</evidence>
<comment type="caution">
    <text evidence="4">The sequence shown here is derived from an EMBL/GenBank/DDBJ whole genome shotgun (WGS) entry which is preliminary data.</text>
</comment>
<feature type="region of interest" description="Disordered" evidence="1">
    <location>
        <begin position="231"/>
        <end position="256"/>
    </location>
</feature>
<keyword evidence="2" id="KW-0472">Membrane</keyword>
<dbReference type="Proteomes" id="UP001415857">
    <property type="component" value="Unassembled WGS sequence"/>
</dbReference>
<keyword evidence="2" id="KW-0812">Transmembrane</keyword>
<keyword evidence="5" id="KW-1185">Reference proteome</keyword>
<evidence type="ECO:0000259" key="3">
    <source>
        <dbReference type="Pfam" id="PF13962"/>
    </source>
</evidence>
<sequence length="256" mass="28215">MATPADMAEQKSEMQNAVLVAASLIATVTYQAGLSPPPTIWKAGMKLHTRCIFQTFTLSRHESLRSSLMISPDVCPASTFFSFMILNTVGFYTSLLLMGLTFYQVRVRRPTAASDPPPISRNRSQRSFDWASWYPSATKILMSTSLISLFLSYISLALALSPNALTFLIIYSPAPLVLDLLRDKGGLLGMVQGHLLELLHVNGAADLESQKIVEVLGGKQSVAGIDTIFQEPRTDMGNPNSDPRPLQQPDQYIHRK</sequence>
<protein>
    <recommendedName>
        <fullName evidence="3">PGG domain-containing protein</fullName>
    </recommendedName>
</protein>
<keyword evidence="2" id="KW-1133">Transmembrane helix</keyword>
<feature type="domain" description="PGG" evidence="3">
    <location>
        <begin position="10"/>
        <end position="70"/>
    </location>
</feature>
<dbReference type="InterPro" id="IPR026961">
    <property type="entry name" value="PGG_dom"/>
</dbReference>
<gene>
    <name evidence="4" type="ORF">L1049_018096</name>
</gene>
<accession>A0AAP0NNG4</accession>
<evidence type="ECO:0000313" key="5">
    <source>
        <dbReference type="Proteomes" id="UP001415857"/>
    </source>
</evidence>
<organism evidence="4 5">
    <name type="scientific">Liquidambar formosana</name>
    <name type="common">Formosan gum</name>
    <dbReference type="NCBI Taxonomy" id="63359"/>
    <lineage>
        <taxon>Eukaryota</taxon>
        <taxon>Viridiplantae</taxon>
        <taxon>Streptophyta</taxon>
        <taxon>Embryophyta</taxon>
        <taxon>Tracheophyta</taxon>
        <taxon>Spermatophyta</taxon>
        <taxon>Magnoliopsida</taxon>
        <taxon>eudicotyledons</taxon>
        <taxon>Gunneridae</taxon>
        <taxon>Pentapetalae</taxon>
        <taxon>Saxifragales</taxon>
        <taxon>Altingiaceae</taxon>
        <taxon>Liquidambar</taxon>
    </lineage>
</organism>